<dbReference type="Proteomes" id="UP001165082">
    <property type="component" value="Unassembled WGS sequence"/>
</dbReference>
<proteinExistence type="predicted"/>
<name>A0A9W7L3Z6_9STRA</name>
<gene>
    <name evidence="1" type="ORF">TrRE_jg11103</name>
</gene>
<keyword evidence="2" id="KW-1185">Reference proteome</keyword>
<sequence length="155" mass="16470">MSGLPTPFDILVPFGTSAPPTTSAIVTSCFESLSSQLRSHYCASCFKSFLPLACASNGKSSKSSPMDVAVAVKEGFAFCKSIVATYNESKDLYQPTTSSFLSMLNKLPYTLMEDLFSLSKTDDLTSLVSRFLTMAGEDSSVVKEGVAGKGVETGK</sequence>
<feature type="non-terminal residue" evidence="1">
    <location>
        <position position="155"/>
    </location>
</feature>
<accession>A0A9W7L3Z6</accession>
<comment type="caution">
    <text evidence="1">The sequence shown here is derived from an EMBL/GenBank/DDBJ whole genome shotgun (WGS) entry which is preliminary data.</text>
</comment>
<reference evidence="1" key="1">
    <citation type="submission" date="2022-07" db="EMBL/GenBank/DDBJ databases">
        <title>Genome analysis of Parmales, a sister group of diatoms, reveals the evolutionary specialization of diatoms from phago-mixotrophs to photoautotrophs.</title>
        <authorList>
            <person name="Ban H."/>
            <person name="Sato S."/>
            <person name="Yoshikawa S."/>
            <person name="Kazumasa Y."/>
            <person name="Nakamura Y."/>
            <person name="Ichinomiya M."/>
            <person name="Saitoh K."/>
            <person name="Sato N."/>
            <person name="Blanc-Mathieu R."/>
            <person name="Endo H."/>
            <person name="Kuwata A."/>
            <person name="Ogata H."/>
        </authorList>
    </citation>
    <scope>NUCLEOTIDE SEQUENCE</scope>
</reference>
<evidence type="ECO:0000313" key="1">
    <source>
        <dbReference type="EMBL" id="GMI30377.1"/>
    </source>
</evidence>
<protein>
    <submittedName>
        <fullName evidence="1">Uncharacterized protein</fullName>
    </submittedName>
</protein>
<evidence type="ECO:0000313" key="2">
    <source>
        <dbReference type="Proteomes" id="UP001165082"/>
    </source>
</evidence>
<dbReference type="AlphaFoldDB" id="A0A9W7L3Z6"/>
<dbReference type="EMBL" id="BRXZ01008747">
    <property type="protein sequence ID" value="GMI30377.1"/>
    <property type="molecule type" value="Genomic_DNA"/>
</dbReference>
<organism evidence="1 2">
    <name type="scientific">Triparma retinervis</name>
    <dbReference type="NCBI Taxonomy" id="2557542"/>
    <lineage>
        <taxon>Eukaryota</taxon>
        <taxon>Sar</taxon>
        <taxon>Stramenopiles</taxon>
        <taxon>Ochrophyta</taxon>
        <taxon>Bolidophyceae</taxon>
        <taxon>Parmales</taxon>
        <taxon>Triparmaceae</taxon>
        <taxon>Triparma</taxon>
    </lineage>
</organism>